<proteinExistence type="predicted"/>
<keyword evidence="4" id="KW-1185">Reference proteome</keyword>
<feature type="compositionally biased region" description="Basic and acidic residues" evidence="1">
    <location>
        <begin position="480"/>
        <end position="493"/>
    </location>
</feature>
<comment type="caution">
    <text evidence="3">The sequence shown here is derived from an EMBL/GenBank/DDBJ whole genome shotgun (WGS) entry which is preliminary data.</text>
</comment>
<reference evidence="3" key="1">
    <citation type="journal article" date="2023" name="Mol. Phylogenet. Evol.">
        <title>Genome-scale phylogeny and comparative genomics of the fungal order Sordariales.</title>
        <authorList>
            <person name="Hensen N."/>
            <person name="Bonometti L."/>
            <person name="Westerberg I."/>
            <person name="Brannstrom I.O."/>
            <person name="Guillou S."/>
            <person name="Cros-Aarteil S."/>
            <person name="Calhoun S."/>
            <person name="Haridas S."/>
            <person name="Kuo A."/>
            <person name="Mondo S."/>
            <person name="Pangilinan J."/>
            <person name="Riley R."/>
            <person name="LaButti K."/>
            <person name="Andreopoulos B."/>
            <person name="Lipzen A."/>
            <person name="Chen C."/>
            <person name="Yan M."/>
            <person name="Daum C."/>
            <person name="Ng V."/>
            <person name="Clum A."/>
            <person name="Steindorff A."/>
            <person name="Ohm R.A."/>
            <person name="Martin F."/>
            <person name="Silar P."/>
            <person name="Natvig D.O."/>
            <person name="Lalanne C."/>
            <person name="Gautier V."/>
            <person name="Ament-Velasquez S.L."/>
            <person name="Kruys A."/>
            <person name="Hutchinson M.I."/>
            <person name="Powell A.J."/>
            <person name="Barry K."/>
            <person name="Miller A.N."/>
            <person name="Grigoriev I.V."/>
            <person name="Debuchy R."/>
            <person name="Gladieux P."/>
            <person name="Hiltunen Thoren M."/>
            <person name="Johannesson H."/>
        </authorList>
    </citation>
    <scope>NUCLEOTIDE SEQUENCE</scope>
    <source>
        <strain evidence="3">CBS 123565</strain>
    </source>
</reference>
<sequence length="1185" mass="128552">MSSAYPLYPPTIPDPTTARRDRVEQPSGLPAQDGQQHLSPTTPSYHGHLSAFSPPLGSNSASPALNTHTPAESISTLSIHYQSSDFSDGDDPFFGINFSSPHAASPSFFGDDKLPLDEGEPLADQPDLQPAPTQTQHVRQAPAYLPLSPDKSPSLTTGSPAVEKGREGVTRSMFPDFIQTSVAPRELSTFAPPALEIKQVGLQFTPKSTDSGQSSDDGLGPATAAMQCQSPRVTVSHWDREDDRGPHPFDAGQHPEPAFSAARDGAGRWIPNQVTGQGGLDPSIRSAAEGTSMNELAAERKLSDRNRQVNHWLRRSIDSSQQDPQAPAQPADIPDDQDDNIPQREFSPGSETENRFVPGQTYFVENGGQVTLEDLRLMRQGRNFEDAPLPFSISQPQSEAYQPPTSQAAMEKFQRMCRDNDSILSRAATWGTRRYSLPSMADAGVESTGNFLKKLSLSRGDTRRPSILEGLRGLVRKPSVNKDKRARAEHDDANSLQPESSMERRESQAKLAPPSPKPGWSRKQSVPSINTAFVGVANRVASIGATHARAGSISAASITSPKSPNTRTLSVRKPLNRLRSKSDTSGIVDMWKKTGGPPVSNLGSSRVNAPENDDDDDDDDDDLYDDGDMQAASSKLIDDITPNSAGFQQHILELNPLLSTANTYLVERIAHQQCVRYKHLLSCRVKHLQAVAARNCSCGTMCISLGGSATILDSKGEPRSPDPLSAGFDGDDGDITPLEGAINPDSFPDDIPMPRTSALPAEFECQLCFTAKKFQKPSDWTKHVHEDVQPFTCTWERCRDPKIFKRKADWVRHENEGHRHLEWWICDVDDCRHVCYRRDNFLQHLVREHKFIEPKIKTKAAIKRAGGNDPTWARVEQCHKETPQLAQNEPCRFCGRAFPSWKKLTVHLAKHMEQISLPILKLVARKDLDEDTIISPVQGPPPRSFPTAFPLKGELQPPFGPSPTLPPGQHPMGYPNPQPLTSMYPIPPPHGYPQGLYSPGGFDDLSRGGMQPMPAQIAGMQHQHHHQPHHHHHHHQQQQHHQLPGHGHGHTHRHSHGGFQSLNSQAAFAALPVTAPAAAFHPLPVSAAGAAYLHATGYMAMAPEMEAFPDLGGGGHAGLDALGLQDPAGGGMGYAGAGAGAGGGGGGGGGGRGMVDVDQFSPRGSVSPFGHSPLLSQGGGFYHLP</sequence>
<feature type="region of interest" description="Disordered" evidence="1">
    <location>
        <begin position="478"/>
        <end position="524"/>
    </location>
</feature>
<organism evidence="3 4">
    <name type="scientific">Trichocladium antarcticum</name>
    <dbReference type="NCBI Taxonomy" id="1450529"/>
    <lineage>
        <taxon>Eukaryota</taxon>
        <taxon>Fungi</taxon>
        <taxon>Dikarya</taxon>
        <taxon>Ascomycota</taxon>
        <taxon>Pezizomycotina</taxon>
        <taxon>Sordariomycetes</taxon>
        <taxon>Sordariomycetidae</taxon>
        <taxon>Sordariales</taxon>
        <taxon>Chaetomiaceae</taxon>
        <taxon>Trichocladium</taxon>
    </lineage>
</organism>
<feature type="compositionally biased region" description="Basic and acidic residues" evidence="1">
    <location>
        <begin position="237"/>
        <end position="247"/>
    </location>
</feature>
<dbReference type="InterPro" id="IPR058925">
    <property type="entry name" value="zf-C2H2_AcuF"/>
</dbReference>
<evidence type="ECO:0000313" key="4">
    <source>
        <dbReference type="Proteomes" id="UP001304895"/>
    </source>
</evidence>
<dbReference type="AlphaFoldDB" id="A0AAN6ZFY5"/>
<reference evidence="3" key="2">
    <citation type="submission" date="2023-05" db="EMBL/GenBank/DDBJ databases">
        <authorList>
            <consortium name="Lawrence Berkeley National Laboratory"/>
            <person name="Steindorff A."/>
            <person name="Hensen N."/>
            <person name="Bonometti L."/>
            <person name="Westerberg I."/>
            <person name="Brannstrom I.O."/>
            <person name="Guillou S."/>
            <person name="Cros-Aarteil S."/>
            <person name="Calhoun S."/>
            <person name="Haridas S."/>
            <person name="Kuo A."/>
            <person name="Mondo S."/>
            <person name="Pangilinan J."/>
            <person name="Riley R."/>
            <person name="Labutti K."/>
            <person name="Andreopoulos B."/>
            <person name="Lipzen A."/>
            <person name="Chen C."/>
            <person name="Yanf M."/>
            <person name="Daum C."/>
            <person name="Ng V."/>
            <person name="Clum A."/>
            <person name="Ohm R."/>
            <person name="Martin F."/>
            <person name="Silar P."/>
            <person name="Natvig D."/>
            <person name="Lalanne C."/>
            <person name="Gautier V."/>
            <person name="Ament-Velasquez S.L."/>
            <person name="Kruys A."/>
            <person name="Hutchinson M.I."/>
            <person name="Powell A.J."/>
            <person name="Barry K."/>
            <person name="Miller A.N."/>
            <person name="Grigoriev I.V."/>
            <person name="Debuchy R."/>
            <person name="Gladieux P."/>
            <person name="Thoren M.H."/>
            <person name="Johannesson H."/>
        </authorList>
    </citation>
    <scope>NUCLEOTIDE SEQUENCE</scope>
    <source>
        <strain evidence="3">CBS 123565</strain>
    </source>
</reference>
<name>A0AAN6ZFY5_9PEZI</name>
<evidence type="ECO:0000313" key="3">
    <source>
        <dbReference type="EMBL" id="KAK4136403.1"/>
    </source>
</evidence>
<feature type="compositionally biased region" description="Polar residues" evidence="1">
    <location>
        <begin position="56"/>
        <end position="68"/>
    </location>
</feature>
<feature type="compositionally biased region" description="Polar residues" evidence="1">
    <location>
        <begin position="33"/>
        <end position="44"/>
    </location>
</feature>
<feature type="region of interest" description="Disordered" evidence="1">
    <location>
        <begin position="548"/>
        <end position="628"/>
    </location>
</feature>
<feature type="region of interest" description="Disordered" evidence="1">
    <location>
        <begin position="315"/>
        <end position="355"/>
    </location>
</feature>
<feature type="compositionally biased region" description="Acidic residues" evidence="1">
    <location>
        <begin position="611"/>
        <end position="628"/>
    </location>
</feature>
<dbReference type="Proteomes" id="UP001304895">
    <property type="component" value="Unassembled WGS sequence"/>
</dbReference>
<dbReference type="EMBL" id="MU853403">
    <property type="protein sequence ID" value="KAK4136403.1"/>
    <property type="molecule type" value="Genomic_DNA"/>
</dbReference>
<dbReference type="SMART" id="SM00355">
    <property type="entry name" value="ZnF_C2H2"/>
    <property type="match status" value="3"/>
</dbReference>
<dbReference type="InterPro" id="IPR013087">
    <property type="entry name" value="Znf_C2H2_type"/>
</dbReference>
<accession>A0AAN6ZFY5</accession>
<feature type="region of interest" description="Disordered" evidence="1">
    <location>
        <begin position="232"/>
        <end position="263"/>
    </location>
</feature>
<feature type="compositionally biased region" description="Pro residues" evidence="1">
    <location>
        <begin position="958"/>
        <end position="978"/>
    </location>
</feature>
<gene>
    <name evidence="3" type="ORF">BT67DRAFT_177073</name>
</gene>
<feature type="region of interest" description="Disordered" evidence="1">
    <location>
        <begin position="106"/>
        <end position="165"/>
    </location>
</feature>
<feature type="region of interest" description="Disordered" evidence="1">
    <location>
        <begin position="1"/>
        <end position="68"/>
    </location>
</feature>
<feature type="region of interest" description="Disordered" evidence="1">
    <location>
        <begin position="1143"/>
        <end position="1172"/>
    </location>
</feature>
<evidence type="ECO:0000259" key="2">
    <source>
        <dbReference type="PROSITE" id="PS00028"/>
    </source>
</evidence>
<dbReference type="PROSITE" id="PS00028">
    <property type="entry name" value="ZINC_FINGER_C2H2_1"/>
    <property type="match status" value="1"/>
</dbReference>
<dbReference type="Pfam" id="PF26082">
    <property type="entry name" value="zf-C2H2_AcuF"/>
    <property type="match status" value="1"/>
</dbReference>
<dbReference type="PANTHER" id="PTHR35391:SF3">
    <property type="entry name" value="FINGER DOMAIN PROTEIN, PUTATIVE (AFU_ORTHOLOGUE AFUA_8G04300)-RELATED"/>
    <property type="match status" value="1"/>
</dbReference>
<feature type="compositionally biased region" description="Basic residues" evidence="1">
    <location>
        <begin position="1047"/>
        <end position="1056"/>
    </location>
</feature>
<feature type="compositionally biased region" description="Polar residues" evidence="1">
    <location>
        <begin position="554"/>
        <end position="569"/>
    </location>
</feature>
<evidence type="ECO:0000256" key="1">
    <source>
        <dbReference type="SAM" id="MobiDB-lite"/>
    </source>
</evidence>
<feature type="domain" description="C2H2-type" evidence="2">
    <location>
        <begin position="891"/>
        <end position="911"/>
    </location>
</feature>
<feature type="compositionally biased region" description="Gly residues" evidence="1">
    <location>
        <begin position="1143"/>
        <end position="1153"/>
    </location>
</feature>
<protein>
    <recommendedName>
        <fullName evidence="2">C2H2-type domain-containing protein</fullName>
    </recommendedName>
</protein>
<feature type="compositionally biased region" description="Basic residues" evidence="1">
    <location>
        <begin position="1022"/>
        <end position="1038"/>
    </location>
</feature>
<feature type="region of interest" description="Disordered" evidence="1">
    <location>
        <begin position="956"/>
        <end position="1059"/>
    </location>
</feature>
<feature type="compositionally biased region" description="Low complexity" evidence="1">
    <location>
        <begin position="321"/>
        <end position="332"/>
    </location>
</feature>
<dbReference type="PANTHER" id="PTHR35391">
    <property type="entry name" value="C2H2-TYPE DOMAIN-CONTAINING PROTEIN-RELATED"/>
    <property type="match status" value="1"/>
</dbReference>